<sequence length="199" mass="21678">MDLEATTYWINSLFPAELSIGEVAGFQLAVGDLGQQQFVACTRNFAEVNTGLVATDGPHSGTPVRSEIFTLARLNGATGSGTTDSSTMPPEELIVEPLTQTAVMLRRAQEHRTPIPAQPGQLLPEPVDVPGCTVRHVLLAVPYVWGPQIPQLVEKDRLTVMLQLIMLTDAEAQYARTYGVGELQTELQHSGVDLLDWTR</sequence>
<gene>
    <name evidence="1" type="ORF">GP475_01290</name>
</gene>
<dbReference type="Proteomes" id="UP000516320">
    <property type="component" value="Chromosome"/>
</dbReference>
<reference evidence="1 2" key="1">
    <citation type="submission" date="2019-12" db="EMBL/GenBank/DDBJ databases">
        <title>Corynebacterium sp. nov., isolated from feces of the Anser Albifrons in China.</title>
        <authorList>
            <person name="Liu Q."/>
        </authorList>
    </citation>
    <scope>NUCLEOTIDE SEQUENCE [LARGE SCALE GENOMIC DNA]</scope>
    <source>
        <strain evidence="1 2">4H37-19</strain>
    </source>
</reference>
<dbReference type="Pfam" id="PF05076">
    <property type="entry name" value="SUFU"/>
    <property type="match status" value="1"/>
</dbReference>
<proteinExistence type="predicted"/>
<name>A0A7H0SLI6_9CORY</name>
<accession>A0A7H0SLI6</accession>
<dbReference type="RefSeq" id="WP_187974867.1">
    <property type="nucleotide sequence ID" value="NZ_CP046884.1"/>
</dbReference>
<protein>
    <submittedName>
        <fullName evidence="1">Uncharacterized protein</fullName>
    </submittedName>
</protein>
<evidence type="ECO:0000313" key="1">
    <source>
        <dbReference type="EMBL" id="QNQ89411.1"/>
    </source>
</evidence>
<organism evidence="1 2">
    <name type="scientific">Corynebacterium poyangense</name>
    <dbReference type="NCBI Taxonomy" id="2684405"/>
    <lineage>
        <taxon>Bacteria</taxon>
        <taxon>Bacillati</taxon>
        <taxon>Actinomycetota</taxon>
        <taxon>Actinomycetes</taxon>
        <taxon>Mycobacteriales</taxon>
        <taxon>Corynebacteriaceae</taxon>
        <taxon>Corynebacterium</taxon>
    </lineage>
</organism>
<dbReference type="EMBL" id="CP046884">
    <property type="protein sequence ID" value="QNQ89411.1"/>
    <property type="molecule type" value="Genomic_DNA"/>
</dbReference>
<dbReference type="InterPro" id="IPR020941">
    <property type="entry name" value="SUFU-like_domain"/>
</dbReference>
<dbReference type="AlphaFoldDB" id="A0A7H0SLI6"/>
<evidence type="ECO:0000313" key="2">
    <source>
        <dbReference type="Proteomes" id="UP000516320"/>
    </source>
</evidence>
<dbReference type="KEGG" id="cpoy:GP475_01290"/>
<keyword evidence="2" id="KW-1185">Reference proteome</keyword>